<name>A0A5B7GPE0_PORTR</name>
<comment type="caution">
    <text evidence="1">The sequence shown here is derived from an EMBL/GenBank/DDBJ whole genome shotgun (WGS) entry which is preliminary data.</text>
</comment>
<sequence>MSSTACARTIIDFSSPLTKLLRQELRWRSGGLQPDSRLDHLWAAQLSLTLLLYRSSLCHFLRPSLRVSSCSPPLKF</sequence>
<evidence type="ECO:0000313" key="2">
    <source>
        <dbReference type="Proteomes" id="UP000324222"/>
    </source>
</evidence>
<gene>
    <name evidence="1" type="ORF">E2C01_053404</name>
</gene>
<protein>
    <submittedName>
        <fullName evidence="1">Uncharacterized protein</fullName>
    </submittedName>
</protein>
<accession>A0A5B7GPE0</accession>
<keyword evidence="2" id="KW-1185">Reference proteome</keyword>
<reference evidence="1 2" key="1">
    <citation type="submission" date="2019-05" db="EMBL/GenBank/DDBJ databases">
        <title>Another draft genome of Portunus trituberculatus and its Hox gene families provides insights of decapod evolution.</title>
        <authorList>
            <person name="Jeong J.-H."/>
            <person name="Song I."/>
            <person name="Kim S."/>
            <person name="Choi T."/>
            <person name="Kim D."/>
            <person name="Ryu S."/>
            <person name="Kim W."/>
        </authorList>
    </citation>
    <scope>NUCLEOTIDE SEQUENCE [LARGE SCALE GENOMIC DNA]</scope>
    <source>
        <tissue evidence="1">Muscle</tissue>
    </source>
</reference>
<dbReference type="AlphaFoldDB" id="A0A5B7GPE0"/>
<dbReference type="Proteomes" id="UP000324222">
    <property type="component" value="Unassembled WGS sequence"/>
</dbReference>
<organism evidence="1 2">
    <name type="scientific">Portunus trituberculatus</name>
    <name type="common">Swimming crab</name>
    <name type="synonym">Neptunus trituberculatus</name>
    <dbReference type="NCBI Taxonomy" id="210409"/>
    <lineage>
        <taxon>Eukaryota</taxon>
        <taxon>Metazoa</taxon>
        <taxon>Ecdysozoa</taxon>
        <taxon>Arthropoda</taxon>
        <taxon>Crustacea</taxon>
        <taxon>Multicrustacea</taxon>
        <taxon>Malacostraca</taxon>
        <taxon>Eumalacostraca</taxon>
        <taxon>Eucarida</taxon>
        <taxon>Decapoda</taxon>
        <taxon>Pleocyemata</taxon>
        <taxon>Brachyura</taxon>
        <taxon>Eubrachyura</taxon>
        <taxon>Portunoidea</taxon>
        <taxon>Portunidae</taxon>
        <taxon>Portuninae</taxon>
        <taxon>Portunus</taxon>
    </lineage>
</organism>
<proteinExistence type="predicted"/>
<dbReference type="EMBL" id="VSRR010016520">
    <property type="protein sequence ID" value="MPC59385.1"/>
    <property type="molecule type" value="Genomic_DNA"/>
</dbReference>
<evidence type="ECO:0000313" key="1">
    <source>
        <dbReference type="EMBL" id="MPC59385.1"/>
    </source>
</evidence>